<dbReference type="EMBL" id="JAQQWK010000002">
    <property type="protein sequence ID" value="KAK8051738.1"/>
    <property type="molecule type" value="Genomic_DNA"/>
</dbReference>
<feature type="domain" description="Heterokaryon incompatibility" evidence="1">
    <location>
        <begin position="42"/>
        <end position="196"/>
    </location>
</feature>
<evidence type="ECO:0000313" key="2">
    <source>
        <dbReference type="EMBL" id="KAK8051738.1"/>
    </source>
</evidence>
<protein>
    <recommendedName>
        <fullName evidence="1">Heterokaryon incompatibility domain-containing protein</fullName>
    </recommendedName>
</protein>
<comment type="caution">
    <text evidence="2">The sequence shown here is derived from an EMBL/GenBank/DDBJ whole genome shotgun (WGS) entry which is preliminary data.</text>
</comment>
<evidence type="ECO:0000259" key="1">
    <source>
        <dbReference type="Pfam" id="PF06985"/>
    </source>
</evidence>
<accession>A0ABR1U1A6</accession>
<evidence type="ECO:0000313" key="3">
    <source>
        <dbReference type="Proteomes" id="UP001444661"/>
    </source>
</evidence>
<name>A0ABR1U1A6_9PEZI</name>
<dbReference type="Proteomes" id="UP001444661">
    <property type="component" value="Unassembled WGS sequence"/>
</dbReference>
<sequence length="523" mass="59349">MGTNTLAQLAGEWPQRLLKVDCMTSFTRQDGNIYGTEKEPRYNILTYTWGRFQSSQPDDSIVVHGIEWDIPPILPSHFSVSDFQNVLTEVGVVQGSGWVWVDVACIDQRDGSEMKKIEIGRQAAIFENADCVFVWWTTMHIEQLQCSLDCIKDLDMSAHGRHETAEGRRLWIDEALQSLSMVFSDHWFTSLWTLQEAFARPDATILSREGKPSSTSYNLGSFYGHCSSIYNEILVTLSEEQQRVVWKRLFKELGDIITSIETSGCYALSANSPITLYGAARHRRTSRPCDRIYGIMQIFGLALGESADPSKTFGLEALELQLARALNERSPFLAQTFVHLRAPPQGRSWQINEHTATPEFARGGIVSPKALCSMVFQANGLVEFVGRSSKLVDIARSWQQASFSPMNSVHSIHLDYLPELEGRVPEWYRSLHLGWDHRQLEIVQWLMEIFPAEITVGLLGTYKGIKRGRQIDFFAGLLFVKHECTITREDQYGCIGYCLWENNMDILQGPSGLCWHNVNYSLV</sequence>
<dbReference type="InterPro" id="IPR052895">
    <property type="entry name" value="HetReg/Transcr_Mod"/>
</dbReference>
<gene>
    <name evidence="2" type="ORF">PG993_003123</name>
</gene>
<dbReference type="InterPro" id="IPR010730">
    <property type="entry name" value="HET"/>
</dbReference>
<dbReference type="PANTHER" id="PTHR24148:SF64">
    <property type="entry name" value="HETEROKARYON INCOMPATIBILITY DOMAIN-CONTAINING PROTEIN"/>
    <property type="match status" value="1"/>
</dbReference>
<reference evidence="2 3" key="1">
    <citation type="submission" date="2023-01" db="EMBL/GenBank/DDBJ databases">
        <title>Analysis of 21 Apiospora genomes using comparative genomics revels a genus with tremendous synthesis potential of carbohydrate active enzymes and secondary metabolites.</title>
        <authorList>
            <person name="Sorensen T."/>
        </authorList>
    </citation>
    <scope>NUCLEOTIDE SEQUENCE [LARGE SCALE GENOMIC DNA]</scope>
    <source>
        <strain evidence="2 3">CBS 33761</strain>
    </source>
</reference>
<keyword evidence="3" id="KW-1185">Reference proteome</keyword>
<dbReference type="Pfam" id="PF06985">
    <property type="entry name" value="HET"/>
    <property type="match status" value="1"/>
</dbReference>
<organism evidence="2 3">
    <name type="scientific">Apiospora rasikravindrae</name>
    <dbReference type="NCBI Taxonomy" id="990691"/>
    <lineage>
        <taxon>Eukaryota</taxon>
        <taxon>Fungi</taxon>
        <taxon>Dikarya</taxon>
        <taxon>Ascomycota</taxon>
        <taxon>Pezizomycotina</taxon>
        <taxon>Sordariomycetes</taxon>
        <taxon>Xylariomycetidae</taxon>
        <taxon>Amphisphaeriales</taxon>
        <taxon>Apiosporaceae</taxon>
        <taxon>Apiospora</taxon>
    </lineage>
</organism>
<proteinExistence type="predicted"/>
<dbReference type="PANTHER" id="PTHR24148">
    <property type="entry name" value="ANKYRIN REPEAT DOMAIN-CONTAINING PROTEIN 39 HOMOLOG-RELATED"/>
    <property type="match status" value="1"/>
</dbReference>